<dbReference type="AlphaFoldDB" id="A0A8C6ALT0"/>
<sequence>MVAGTSVAPLRAREDTKAPPSGIGWPRWNPSSSTFWLCNLHNHEPLALLRQAQEGEEADQQLQEQQENVGQPPGEGTGTRQRVTAPARSPGSACTRDLPEAQSPGHSQAHL</sequence>
<proteinExistence type="predicted"/>
<name>A0A8C6ALT0_MONMO</name>
<accession>A0A8C6ALT0</accession>
<dbReference type="Ensembl" id="ENSMMNT00015002247.1">
    <property type="protein sequence ID" value="ENSMMNP00015002032.1"/>
    <property type="gene ID" value="ENSMMNG00015001584.1"/>
</dbReference>
<protein>
    <submittedName>
        <fullName evidence="2">Uncharacterized protein</fullName>
    </submittedName>
</protein>
<feature type="region of interest" description="Disordered" evidence="1">
    <location>
        <begin position="49"/>
        <end position="111"/>
    </location>
</feature>
<evidence type="ECO:0000256" key="1">
    <source>
        <dbReference type="SAM" id="MobiDB-lite"/>
    </source>
</evidence>
<keyword evidence="3" id="KW-1185">Reference proteome</keyword>
<organism evidence="2 3">
    <name type="scientific">Monodon monoceros</name>
    <name type="common">Narwhal</name>
    <name type="synonym">Ceratodon monodon</name>
    <dbReference type="NCBI Taxonomy" id="40151"/>
    <lineage>
        <taxon>Eukaryota</taxon>
        <taxon>Metazoa</taxon>
        <taxon>Chordata</taxon>
        <taxon>Craniata</taxon>
        <taxon>Vertebrata</taxon>
        <taxon>Euteleostomi</taxon>
        <taxon>Mammalia</taxon>
        <taxon>Eutheria</taxon>
        <taxon>Laurasiatheria</taxon>
        <taxon>Artiodactyla</taxon>
        <taxon>Whippomorpha</taxon>
        <taxon>Cetacea</taxon>
        <taxon>Odontoceti</taxon>
        <taxon>Monodontidae</taxon>
        <taxon>Monodon</taxon>
    </lineage>
</organism>
<dbReference type="Proteomes" id="UP000694561">
    <property type="component" value="Unplaced"/>
</dbReference>
<reference evidence="2" key="1">
    <citation type="submission" date="2025-08" db="UniProtKB">
        <authorList>
            <consortium name="Ensembl"/>
        </authorList>
    </citation>
    <scope>IDENTIFICATION</scope>
</reference>
<feature type="region of interest" description="Disordered" evidence="1">
    <location>
        <begin position="1"/>
        <end position="28"/>
    </location>
</feature>
<reference evidence="2" key="2">
    <citation type="submission" date="2025-09" db="UniProtKB">
        <authorList>
            <consortium name="Ensembl"/>
        </authorList>
    </citation>
    <scope>IDENTIFICATION</scope>
</reference>
<dbReference type="GeneTree" id="ENSGT00960000189577"/>
<evidence type="ECO:0000313" key="3">
    <source>
        <dbReference type="Proteomes" id="UP000694561"/>
    </source>
</evidence>
<evidence type="ECO:0000313" key="2">
    <source>
        <dbReference type="Ensembl" id="ENSMMNP00015002032.1"/>
    </source>
</evidence>